<feature type="transmembrane region" description="Helical" evidence="2">
    <location>
        <begin position="6"/>
        <end position="23"/>
    </location>
</feature>
<accession>A0A2T5J6C4</accession>
<dbReference type="Proteomes" id="UP000244168">
    <property type="component" value="Unassembled WGS sequence"/>
</dbReference>
<sequence length="53" mass="6201">MNYSIVAIIGAVAVVLILFLIWRNRKDEKDFKRNFTQSELKPDEEEKLPPPVE</sequence>
<evidence type="ECO:0000256" key="1">
    <source>
        <dbReference type="SAM" id="MobiDB-lite"/>
    </source>
</evidence>
<dbReference type="EMBL" id="QAOQ01000007">
    <property type="protein sequence ID" value="PTQ94049.1"/>
    <property type="molecule type" value="Genomic_DNA"/>
</dbReference>
<evidence type="ECO:0000313" key="4">
    <source>
        <dbReference type="Proteomes" id="UP000244168"/>
    </source>
</evidence>
<protein>
    <recommendedName>
        <fullName evidence="5">LPXTG-motif cell wall-anchored protein</fullName>
    </recommendedName>
</protein>
<keyword evidence="2" id="KW-0472">Membrane</keyword>
<evidence type="ECO:0008006" key="5">
    <source>
        <dbReference type="Google" id="ProtNLM"/>
    </source>
</evidence>
<dbReference type="AlphaFoldDB" id="A0A2T5J6C4"/>
<name>A0A2T5J6C4_9SPHI</name>
<evidence type="ECO:0000313" key="3">
    <source>
        <dbReference type="EMBL" id="PTQ94049.1"/>
    </source>
</evidence>
<keyword evidence="4" id="KW-1185">Reference proteome</keyword>
<comment type="caution">
    <text evidence="3">The sequence shown here is derived from an EMBL/GenBank/DDBJ whole genome shotgun (WGS) entry which is preliminary data.</text>
</comment>
<organism evidence="3 4">
    <name type="scientific">Mucilaginibacter yixingensis</name>
    <dbReference type="NCBI Taxonomy" id="1295612"/>
    <lineage>
        <taxon>Bacteria</taxon>
        <taxon>Pseudomonadati</taxon>
        <taxon>Bacteroidota</taxon>
        <taxon>Sphingobacteriia</taxon>
        <taxon>Sphingobacteriales</taxon>
        <taxon>Sphingobacteriaceae</taxon>
        <taxon>Mucilaginibacter</taxon>
    </lineage>
</organism>
<keyword evidence="2" id="KW-1133">Transmembrane helix</keyword>
<dbReference type="RefSeq" id="WP_170113663.1">
    <property type="nucleotide sequence ID" value="NZ_CP160205.1"/>
</dbReference>
<feature type="region of interest" description="Disordered" evidence="1">
    <location>
        <begin position="33"/>
        <end position="53"/>
    </location>
</feature>
<keyword evidence="2" id="KW-0812">Transmembrane</keyword>
<evidence type="ECO:0000256" key="2">
    <source>
        <dbReference type="SAM" id="Phobius"/>
    </source>
</evidence>
<gene>
    <name evidence="3" type="ORF">C8P68_107112</name>
</gene>
<proteinExistence type="predicted"/>
<reference evidence="3 4" key="1">
    <citation type="submission" date="2018-04" db="EMBL/GenBank/DDBJ databases">
        <title>Genomic Encyclopedia of Archaeal and Bacterial Type Strains, Phase II (KMG-II): from individual species to whole genera.</title>
        <authorList>
            <person name="Goeker M."/>
        </authorList>
    </citation>
    <scope>NUCLEOTIDE SEQUENCE [LARGE SCALE GENOMIC DNA]</scope>
    <source>
        <strain evidence="3 4">DSM 26809</strain>
    </source>
</reference>